<feature type="transmembrane region" description="Helical" evidence="9">
    <location>
        <begin position="325"/>
        <end position="347"/>
    </location>
</feature>
<dbReference type="HOGENOM" id="CLU_008455_11_2_1"/>
<dbReference type="STRING" id="1388766.A0A017S7F0"/>
<keyword evidence="5 9" id="KW-1133">Transmembrane helix</keyword>
<comment type="subcellular location">
    <subcellularLocation>
        <location evidence="1">Cell membrane</location>
        <topology evidence="1">Multi-pass membrane protein</topology>
    </subcellularLocation>
</comment>
<name>A0A017S7F0_ASPRC</name>
<feature type="transmembrane region" description="Helical" evidence="9">
    <location>
        <begin position="279"/>
        <end position="305"/>
    </location>
</feature>
<keyword evidence="4 9" id="KW-0812">Transmembrane</keyword>
<evidence type="ECO:0000259" key="10">
    <source>
        <dbReference type="PROSITE" id="PS50850"/>
    </source>
</evidence>
<dbReference type="OrthoDB" id="6770063at2759"/>
<dbReference type="PANTHER" id="PTHR23502:SF186">
    <property type="entry name" value="MAJOR FACILITATOR SUPERFAMILY (MFS) PROFILE DOMAIN-CONTAINING PROTEIN"/>
    <property type="match status" value="1"/>
</dbReference>
<evidence type="ECO:0000256" key="8">
    <source>
        <dbReference type="SAM" id="MobiDB-lite"/>
    </source>
</evidence>
<accession>A0A017S7F0</accession>
<reference evidence="12" key="1">
    <citation type="journal article" date="2014" name="Nat. Commun.">
        <title>Genomic adaptations of the halophilic Dead Sea filamentous fungus Eurotium rubrum.</title>
        <authorList>
            <person name="Kis-Papo T."/>
            <person name="Weig A.R."/>
            <person name="Riley R."/>
            <person name="Persoh D."/>
            <person name="Salamov A."/>
            <person name="Sun H."/>
            <person name="Lipzen A."/>
            <person name="Wasser S.P."/>
            <person name="Rambold G."/>
            <person name="Grigoriev I.V."/>
            <person name="Nevo E."/>
        </authorList>
    </citation>
    <scope>NUCLEOTIDE SEQUENCE [LARGE SCALE GENOMIC DNA]</scope>
    <source>
        <strain evidence="12">CBS 135680</strain>
    </source>
</reference>
<dbReference type="InterPro" id="IPR011701">
    <property type="entry name" value="MFS"/>
</dbReference>
<feature type="transmembrane region" description="Helical" evidence="9">
    <location>
        <begin position="425"/>
        <end position="450"/>
    </location>
</feature>
<comment type="similarity">
    <text evidence="7">Belongs to the major facilitator superfamily. DHA1 family. Polyamines/proton antiporter (TC 2.A.1.2.16) subfamily.</text>
</comment>
<dbReference type="Pfam" id="PF07690">
    <property type="entry name" value="MFS_1"/>
    <property type="match status" value="1"/>
</dbReference>
<feature type="transmembrane region" description="Helical" evidence="9">
    <location>
        <begin position="368"/>
        <end position="387"/>
    </location>
</feature>
<dbReference type="FunFam" id="1.20.1250.20:FF:000011">
    <property type="entry name" value="MFS multidrug transporter, putative"/>
    <property type="match status" value="1"/>
</dbReference>
<dbReference type="GO" id="GO:0005886">
    <property type="term" value="C:plasma membrane"/>
    <property type="evidence" value="ECO:0007669"/>
    <property type="project" value="UniProtKB-SubCell"/>
</dbReference>
<dbReference type="CDD" id="cd17323">
    <property type="entry name" value="MFS_Tpo1_MDR_like"/>
    <property type="match status" value="1"/>
</dbReference>
<dbReference type="AlphaFoldDB" id="A0A017S7F0"/>
<dbReference type="GeneID" id="63700987"/>
<feature type="transmembrane region" description="Helical" evidence="9">
    <location>
        <begin position="122"/>
        <end position="141"/>
    </location>
</feature>
<keyword evidence="12" id="KW-1185">Reference proteome</keyword>
<feature type="transmembrane region" description="Helical" evidence="9">
    <location>
        <begin position="147"/>
        <end position="168"/>
    </location>
</feature>
<evidence type="ECO:0000256" key="3">
    <source>
        <dbReference type="ARBA" id="ARBA00022475"/>
    </source>
</evidence>
<feature type="region of interest" description="Disordered" evidence="8">
    <location>
        <begin position="497"/>
        <end position="549"/>
    </location>
</feature>
<feature type="domain" description="Major facilitator superfamily (MFS) profile" evidence="10">
    <location>
        <begin position="52"/>
        <end position="487"/>
    </location>
</feature>
<dbReference type="PROSITE" id="PS50850">
    <property type="entry name" value="MFS"/>
    <property type="match status" value="1"/>
</dbReference>
<dbReference type="InterPro" id="IPR036259">
    <property type="entry name" value="MFS_trans_sf"/>
</dbReference>
<feature type="compositionally biased region" description="Basic and acidic residues" evidence="8">
    <location>
        <begin position="529"/>
        <end position="549"/>
    </location>
</feature>
<keyword evidence="6 9" id="KW-0472">Membrane</keyword>
<keyword evidence="2" id="KW-0813">Transport</keyword>
<dbReference type="GO" id="GO:0022857">
    <property type="term" value="F:transmembrane transporter activity"/>
    <property type="evidence" value="ECO:0007669"/>
    <property type="project" value="InterPro"/>
</dbReference>
<gene>
    <name evidence="11" type="ORF">EURHEDRAFT_507219</name>
</gene>
<evidence type="ECO:0000256" key="2">
    <source>
        <dbReference type="ARBA" id="ARBA00022448"/>
    </source>
</evidence>
<dbReference type="RefSeq" id="XP_040635748.1">
    <property type="nucleotide sequence ID" value="XM_040785863.1"/>
</dbReference>
<feature type="transmembrane region" description="Helical" evidence="9">
    <location>
        <begin position="180"/>
        <end position="202"/>
    </location>
</feature>
<sequence length="549" mass="60316">MAAITRILSYTVNKPYNSQDIRYEPHPYLNEDGYVDFAPGDIENPRNWSMARRVTITITAILLVVNATFASSSPSGCFESISEQFGVSTEVAGLTITLFLLGYCAGPLIFAPLSEFYGRRWIFYISFALYLAVNFLCAFAPNLGALLVGRFLTGTFVSAPLSNAPGVLADLWDPLQRANAMAGFSAMVYVGPALGPVIAGFLELKKDWRWSFYVLLWLGGVTAIVMLTIPETYAPTVLYNKAKRIRMAKIPGYESVKAQAEDSDRTLVGIYKLALTRPWIILFDPISLLCAIYMAVVYTLLYMLFSIYPIVFQEKRGWNSGVGELPLIGTVVGALIGGLIVLIDTRLRQRRIERGEKKMEDTVPEDRLTLAMIGGIGFPATMFWFAWSAEYNYVHWIVPTLAGCFLSSCLLLIFVAYLNYLVDCYLMYAASAIAANTIARSACGAAAPLFTNQMFSALGVGGGGSLIGGVAALLACIPFLFNRYGKQIRIRSRFAPAPDTRIQGGSDEEAGPRDEGIRSPVPQSSQSAEVERGEKLRKPGIEEKSQHPQ</sequence>
<keyword evidence="3" id="KW-1003">Cell membrane</keyword>
<evidence type="ECO:0000256" key="6">
    <source>
        <dbReference type="ARBA" id="ARBA00023136"/>
    </source>
</evidence>
<evidence type="ECO:0000313" key="11">
    <source>
        <dbReference type="EMBL" id="EYE92060.1"/>
    </source>
</evidence>
<feature type="transmembrane region" description="Helical" evidence="9">
    <location>
        <begin position="91"/>
        <end position="110"/>
    </location>
</feature>
<evidence type="ECO:0000256" key="5">
    <source>
        <dbReference type="ARBA" id="ARBA00022989"/>
    </source>
</evidence>
<evidence type="ECO:0000256" key="9">
    <source>
        <dbReference type="SAM" id="Phobius"/>
    </source>
</evidence>
<feature type="transmembrane region" description="Helical" evidence="9">
    <location>
        <begin position="214"/>
        <end position="239"/>
    </location>
</feature>
<feature type="transmembrane region" description="Helical" evidence="9">
    <location>
        <begin position="54"/>
        <end position="71"/>
    </location>
</feature>
<evidence type="ECO:0000256" key="7">
    <source>
        <dbReference type="ARBA" id="ARBA00038459"/>
    </source>
</evidence>
<evidence type="ECO:0000256" key="1">
    <source>
        <dbReference type="ARBA" id="ARBA00004651"/>
    </source>
</evidence>
<dbReference type="SUPFAM" id="SSF103473">
    <property type="entry name" value="MFS general substrate transporter"/>
    <property type="match status" value="1"/>
</dbReference>
<dbReference type="Proteomes" id="UP000019804">
    <property type="component" value="Unassembled WGS sequence"/>
</dbReference>
<evidence type="ECO:0000256" key="4">
    <source>
        <dbReference type="ARBA" id="ARBA00022692"/>
    </source>
</evidence>
<protein>
    <submittedName>
        <fullName evidence="11">MFS general substrate transporter</fullName>
    </submittedName>
</protein>
<evidence type="ECO:0000313" key="12">
    <source>
        <dbReference type="Proteomes" id="UP000019804"/>
    </source>
</evidence>
<proteinExistence type="inferred from homology"/>
<dbReference type="InterPro" id="IPR020846">
    <property type="entry name" value="MFS_dom"/>
</dbReference>
<feature type="transmembrane region" description="Helical" evidence="9">
    <location>
        <begin position="456"/>
        <end position="481"/>
    </location>
</feature>
<dbReference type="Gene3D" id="1.20.1250.20">
    <property type="entry name" value="MFS general substrate transporter like domains"/>
    <property type="match status" value="1"/>
</dbReference>
<dbReference type="EMBL" id="KK088439">
    <property type="protein sequence ID" value="EYE92060.1"/>
    <property type="molecule type" value="Genomic_DNA"/>
</dbReference>
<dbReference type="PANTHER" id="PTHR23502">
    <property type="entry name" value="MAJOR FACILITATOR SUPERFAMILY"/>
    <property type="match status" value="1"/>
</dbReference>
<organism evidence="11 12">
    <name type="scientific">Aspergillus ruber (strain CBS 135680)</name>
    <dbReference type="NCBI Taxonomy" id="1388766"/>
    <lineage>
        <taxon>Eukaryota</taxon>
        <taxon>Fungi</taxon>
        <taxon>Dikarya</taxon>
        <taxon>Ascomycota</taxon>
        <taxon>Pezizomycotina</taxon>
        <taxon>Eurotiomycetes</taxon>
        <taxon>Eurotiomycetidae</taxon>
        <taxon>Eurotiales</taxon>
        <taxon>Aspergillaceae</taxon>
        <taxon>Aspergillus</taxon>
        <taxon>Aspergillus subgen. Aspergillus</taxon>
    </lineage>
</organism>
<feature type="transmembrane region" description="Helical" evidence="9">
    <location>
        <begin position="393"/>
        <end position="418"/>
    </location>
</feature>